<evidence type="ECO:0000256" key="1">
    <source>
        <dbReference type="ARBA" id="ARBA00004651"/>
    </source>
</evidence>
<dbReference type="GO" id="GO:0022857">
    <property type="term" value="F:transmembrane transporter activity"/>
    <property type="evidence" value="ECO:0007669"/>
    <property type="project" value="InterPro"/>
</dbReference>
<keyword evidence="9" id="KW-1185">Reference proteome</keyword>
<feature type="transmembrane region" description="Helical" evidence="7">
    <location>
        <begin position="448"/>
        <end position="467"/>
    </location>
</feature>
<evidence type="ECO:0000256" key="5">
    <source>
        <dbReference type="ARBA" id="ARBA00022989"/>
    </source>
</evidence>
<evidence type="ECO:0000256" key="3">
    <source>
        <dbReference type="ARBA" id="ARBA00022475"/>
    </source>
</evidence>
<keyword evidence="6 7" id="KW-0472">Membrane</keyword>
<keyword evidence="3" id="KW-1003">Cell membrane</keyword>
<feature type="transmembrane region" description="Helical" evidence="7">
    <location>
        <begin position="117"/>
        <end position="135"/>
    </location>
</feature>
<dbReference type="Proteomes" id="UP001150830">
    <property type="component" value="Unassembled WGS sequence"/>
</dbReference>
<keyword evidence="2" id="KW-0813">Transport</keyword>
<name>A0A9X3EIG7_9GAMM</name>
<feature type="transmembrane region" description="Helical" evidence="7">
    <location>
        <begin position="474"/>
        <end position="490"/>
    </location>
</feature>
<feature type="transmembrane region" description="Helical" evidence="7">
    <location>
        <begin position="147"/>
        <end position="171"/>
    </location>
</feature>
<sequence>MKLLLETLLLPRRQAVIFAIKGVISMALALLLAMALGLDRPYWAVVSAVFLQVRPETGLVIQKGMYQVGGTLVGSLVGILVLAFLMPYPELALCCIGLWIGLNSALASTVRSPNHTYGFAMAGMSAALVVMLTMADASTTSSASVFAIATSRVAELVLGSLCAVLVSQLLWPVSVKDGLRAHGRTLLNETLSYMALETSPDSAHQQRHQAADRILDSLMAMSDDTSAVAFEGPQGPGRARAASLLANRVMSLMATVQILGRFQRYYPLQVEPWYQQAMRETGAVLQAAATTRDYPEALELVQELRRRLQEQSRQQSFNSALQSRMANMMVELLSDLQVALKAWQALEQPDDTLLKASSIQTTRDWLPALINASRTMLMFAIGTTLWIATASPAAQMLMMMPVVFSIMFSHLPLATVSVLVKRLVQGTAAAALAGLVVLALLAQSSGDAEILVLVMGAFYFPGLLLLANRPTLPWGLGFLIPLTIIVRPGNGMSFDVGTALSIALGVMVGVGVLYWVFQIITAPANQTMQRRWLEATARDLRSLAEPDHNEDWFNGRMGDRLLKLSASDRTSADRYITDLGLTGLNLGHVALRLRRLISNAETTDARQSYQQWLHAVASSYLAASRGEESPHLSRASSQLLQALEDAGMPENQRVLVEGMALRLRSTFQRTARTVAEGMTLTAAPQAGQ</sequence>
<feature type="transmembrane region" description="Helical" evidence="7">
    <location>
        <begin position="423"/>
        <end position="442"/>
    </location>
</feature>
<feature type="transmembrane region" description="Helical" evidence="7">
    <location>
        <begin position="365"/>
        <end position="387"/>
    </location>
</feature>
<comment type="caution">
    <text evidence="8">The sequence shown here is derived from an EMBL/GenBank/DDBJ whole genome shotgun (WGS) entry which is preliminary data.</text>
</comment>
<accession>A0A9X3EIG7</accession>
<evidence type="ECO:0000256" key="4">
    <source>
        <dbReference type="ARBA" id="ARBA00022692"/>
    </source>
</evidence>
<protein>
    <submittedName>
        <fullName evidence="8">FUSC family protein</fullName>
    </submittedName>
</protein>
<gene>
    <name evidence="8" type="ORF">OUO13_19215</name>
</gene>
<evidence type="ECO:0000256" key="7">
    <source>
        <dbReference type="SAM" id="Phobius"/>
    </source>
</evidence>
<evidence type="ECO:0000313" key="8">
    <source>
        <dbReference type="EMBL" id="MCY0967315.1"/>
    </source>
</evidence>
<reference evidence="8" key="1">
    <citation type="submission" date="2022-11" db="EMBL/GenBank/DDBJ databases">
        <title>Parathalassolutuus dongxingensis gen. nov., sp. nov., a novel member of family Oceanospirillaceae isolated from a coastal shrimp pond in Guangxi, China.</title>
        <authorList>
            <person name="Chen H."/>
        </authorList>
    </citation>
    <scope>NUCLEOTIDE SEQUENCE</scope>
    <source>
        <strain evidence="8">G-43</strain>
    </source>
</reference>
<dbReference type="PANTHER" id="PTHR30509">
    <property type="entry name" value="P-HYDROXYBENZOIC ACID EFFLUX PUMP SUBUNIT-RELATED"/>
    <property type="match status" value="1"/>
</dbReference>
<comment type="subcellular location">
    <subcellularLocation>
        <location evidence="1">Cell membrane</location>
        <topology evidence="1">Multi-pass membrane protein</topology>
    </subcellularLocation>
</comment>
<organism evidence="8 9">
    <name type="scientific">Parathalassolituus penaei</name>
    <dbReference type="NCBI Taxonomy" id="2997323"/>
    <lineage>
        <taxon>Bacteria</taxon>
        <taxon>Pseudomonadati</taxon>
        <taxon>Pseudomonadota</taxon>
        <taxon>Gammaproteobacteria</taxon>
        <taxon>Oceanospirillales</taxon>
        <taxon>Oceanospirillaceae</taxon>
        <taxon>Parathalassolituus</taxon>
    </lineage>
</organism>
<dbReference type="RefSeq" id="WP_283175517.1">
    <property type="nucleotide sequence ID" value="NZ_JAPNOA010000059.1"/>
</dbReference>
<keyword evidence="4 7" id="KW-0812">Transmembrane</keyword>
<evidence type="ECO:0000256" key="6">
    <source>
        <dbReference type="ARBA" id="ARBA00023136"/>
    </source>
</evidence>
<feature type="transmembrane region" description="Helical" evidence="7">
    <location>
        <begin position="393"/>
        <end position="411"/>
    </location>
</feature>
<keyword evidence="5 7" id="KW-1133">Transmembrane helix</keyword>
<evidence type="ECO:0000313" key="9">
    <source>
        <dbReference type="Proteomes" id="UP001150830"/>
    </source>
</evidence>
<dbReference type="AlphaFoldDB" id="A0A9X3EIG7"/>
<feature type="transmembrane region" description="Helical" evidence="7">
    <location>
        <begin position="91"/>
        <end position="110"/>
    </location>
</feature>
<evidence type="ECO:0000256" key="2">
    <source>
        <dbReference type="ARBA" id="ARBA00022448"/>
    </source>
</evidence>
<dbReference type="Pfam" id="PF04632">
    <property type="entry name" value="FUSC"/>
    <property type="match status" value="1"/>
</dbReference>
<dbReference type="EMBL" id="JAPNOA010000059">
    <property type="protein sequence ID" value="MCY0967315.1"/>
    <property type="molecule type" value="Genomic_DNA"/>
</dbReference>
<dbReference type="GO" id="GO:0005886">
    <property type="term" value="C:plasma membrane"/>
    <property type="evidence" value="ECO:0007669"/>
    <property type="project" value="UniProtKB-SubCell"/>
</dbReference>
<proteinExistence type="predicted"/>
<dbReference type="PANTHER" id="PTHR30509:SF9">
    <property type="entry name" value="MULTIDRUG RESISTANCE PROTEIN MDTO"/>
    <property type="match status" value="1"/>
</dbReference>
<feature type="transmembrane region" description="Helical" evidence="7">
    <location>
        <begin position="496"/>
        <end position="517"/>
    </location>
</feature>
<dbReference type="InterPro" id="IPR006726">
    <property type="entry name" value="PHBA_efflux_AaeB/fusaric-R"/>
</dbReference>
<feature type="transmembrane region" description="Helical" evidence="7">
    <location>
        <begin position="15"/>
        <end position="36"/>
    </location>
</feature>